<protein>
    <submittedName>
        <fullName evidence="3">DUF3592 domain-containing protein</fullName>
    </submittedName>
</protein>
<dbReference type="RefSeq" id="WP_147959055.1">
    <property type="nucleotide sequence ID" value="NZ_CP120983.1"/>
</dbReference>
<dbReference type="InterPro" id="IPR021994">
    <property type="entry name" value="DUF3592"/>
</dbReference>
<evidence type="ECO:0000313" key="3">
    <source>
        <dbReference type="EMBL" id="WLQ64733.1"/>
    </source>
</evidence>
<keyword evidence="1" id="KW-0812">Transmembrane</keyword>
<dbReference type="Proteomes" id="UP001224433">
    <property type="component" value="Chromosome"/>
</dbReference>
<keyword evidence="1" id="KW-1133">Transmembrane helix</keyword>
<dbReference type="EMBL" id="CP120983">
    <property type="protein sequence ID" value="WLQ64733.1"/>
    <property type="molecule type" value="Genomic_DNA"/>
</dbReference>
<accession>A0ABY9JAM5</accession>
<gene>
    <name evidence="3" type="ORF">P8A20_14510</name>
</gene>
<evidence type="ECO:0000313" key="4">
    <source>
        <dbReference type="Proteomes" id="UP001224433"/>
    </source>
</evidence>
<evidence type="ECO:0000256" key="1">
    <source>
        <dbReference type="SAM" id="Phobius"/>
    </source>
</evidence>
<evidence type="ECO:0000259" key="2">
    <source>
        <dbReference type="Pfam" id="PF12158"/>
    </source>
</evidence>
<feature type="transmembrane region" description="Helical" evidence="1">
    <location>
        <begin position="6"/>
        <end position="22"/>
    </location>
</feature>
<keyword evidence="4" id="KW-1185">Reference proteome</keyword>
<name>A0ABY9JAM5_9ACTN</name>
<reference evidence="3 4" key="1">
    <citation type="submission" date="2023-03" db="EMBL/GenBank/DDBJ databases">
        <title>Isolation and description of six Streptomyces strains from soil environments, able to metabolize different microbial glucans.</title>
        <authorList>
            <person name="Widen T."/>
            <person name="Larsbrink J."/>
        </authorList>
    </citation>
    <scope>NUCLEOTIDE SEQUENCE [LARGE SCALE GENOMIC DNA]</scope>
    <source>
        <strain evidence="3 4">Alt3</strain>
    </source>
</reference>
<keyword evidence="1" id="KW-0472">Membrane</keyword>
<feature type="domain" description="DUF3592" evidence="2">
    <location>
        <begin position="45"/>
        <end position="96"/>
    </location>
</feature>
<proteinExistence type="predicted"/>
<sequence length="128" mass="14302">MGSEVLLFIPPLLGLIAIIWIFRRRLLVRARGIEAEARCYDREWRTQGGGPTFLLSFTLADGRRMTCSADESDVPAGTRVGDTVTVRYDPQAPGRVETALSAQKPLWKRMDLITLTLVEVVFLALALR</sequence>
<dbReference type="Pfam" id="PF12158">
    <property type="entry name" value="DUF3592"/>
    <property type="match status" value="1"/>
</dbReference>
<organism evidence="3 4">
    <name type="scientific">Streptomyces glycanivorans</name>
    <dbReference type="NCBI Taxonomy" id="3033808"/>
    <lineage>
        <taxon>Bacteria</taxon>
        <taxon>Bacillati</taxon>
        <taxon>Actinomycetota</taxon>
        <taxon>Actinomycetes</taxon>
        <taxon>Kitasatosporales</taxon>
        <taxon>Streptomycetaceae</taxon>
        <taxon>Streptomyces</taxon>
    </lineage>
</organism>